<comment type="caution">
    <text evidence="3">The sequence shown here is derived from an EMBL/GenBank/DDBJ whole genome shotgun (WGS) entry which is preliminary data.</text>
</comment>
<keyword evidence="2" id="KW-0472">Membrane</keyword>
<dbReference type="EMBL" id="JBHMCA010000014">
    <property type="protein sequence ID" value="MFB9442548.1"/>
    <property type="molecule type" value="Genomic_DNA"/>
</dbReference>
<feature type="region of interest" description="Disordered" evidence="1">
    <location>
        <begin position="19"/>
        <end position="42"/>
    </location>
</feature>
<dbReference type="RefSeq" id="WP_271189650.1">
    <property type="nucleotide sequence ID" value="NZ_JBHMCA010000014.1"/>
</dbReference>
<evidence type="ECO:0000256" key="1">
    <source>
        <dbReference type="SAM" id="MobiDB-lite"/>
    </source>
</evidence>
<evidence type="ECO:0000313" key="3">
    <source>
        <dbReference type="EMBL" id="MFB9442548.1"/>
    </source>
</evidence>
<organism evidence="3 4">
    <name type="scientific">Dactylosporangium vinaceum</name>
    <dbReference type="NCBI Taxonomy" id="53362"/>
    <lineage>
        <taxon>Bacteria</taxon>
        <taxon>Bacillati</taxon>
        <taxon>Actinomycetota</taxon>
        <taxon>Actinomycetes</taxon>
        <taxon>Micromonosporales</taxon>
        <taxon>Micromonosporaceae</taxon>
        <taxon>Dactylosporangium</taxon>
    </lineage>
</organism>
<feature type="transmembrane region" description="Helical" evidence="2">
    <location>
        <begin position="78"/>
        <end position="96"/>
    </location>
</feature>
<feature type="transmembrane region" description="Helical" evidence="2">
    <location>
        <begin position="49"/>
        <end position="66"/>
    </location>
</feature>
<gene>
    <name evidence="3" type="ORF">ACFFTR_05545</name>
</gene>
<reference evidence="3 4" key="1">
    <citation type="submission" date="2024-09" db="EMBL/GenBank/DDBJ databases">
        <authorList>
            <person name="Sun Q."/>
            <person name="Mori K."/>
        </authorList>
    </citation>
    <scope>NUCLEOTIDE SEQUENCE [LARGE SCALE GENOMIC DNA]</scope>
    <source>
        <strain evidence="3 4">JCM 3307</strain>
    </source>
</reference>
<proteinExistence type="predicted"/>
<feature type="transmembrane region" description="Helical" evidence="2">
    <location>
        <begin position="116"/>
        <end position="138"/>
    </location>
</feature>
<evidence type="ECO:0000256" key="2">
    <source>
        <dbReference type="SAM" id="Phobius"/>
    </source>
</evidence>
<keyword evidence="4" id="KW-1185">Reference proteome</keyword>
<sequence>MTSPTCVHELTSTSIRDLERKAMATPPPVDPNVSGPNGPKGRMEPTRPATLVIAALFTTALAWIAISNFWNSLPTLPWLPPLTLIGLAIFEGIEAYSTRNRILRKEGAGPLQPLVIARYAVLGKASALVAALFGGMYIGLASWLLTQRGVLAKVSENLPQALLGVAASIVLIAAALWLERSCRVPPNGRDQDLPRQQRGPAGSDRASDDQNA</sequence>
<keyword evidence="2" id="KW-1133">Transmembrane helix</keyword>
<dbReference type="Proteomes" id="UP001589608">
    <property type="component" value="Unassembled WGS sequence"/>
</dbReference>
<keyword evidence="2" id="KW-0812">Transmembrane</keyword>
<feature type="transmembrane region" description="Helical" evidence="2">
    <location>
        <begin position="158"/>
        <end position="178"/>
    </location>
</feature>
<accession>A0ABV5M1A9</accession>
<feature type="region of interest" description="Disordered" evidence="1">
    <location>
        <begin position="187"/>
        <end position="212"/>
    </location>
</feature>
<evidence type="ECO:0000313" key="4">
    <source>
        <dbReference type="Proteomes" id="UP001589608"/>
    </source>
</evidence>
<dbReference type="InterPro" id="IPR021517">
    <property type="entry name" value="DUF3180"/>
</dbReference>
<name>A0ABV5M1A9_9ACTN</name>
<protein>
    <submittedName>
        <fullName evidence="3">DUF3180 domain-containing protein</fullName>
    </submittedName>
</protein>
<dbReference type="Pfam" id="PF11377">
    <property type="entry name" value="DUF3180"/>
    <property type="match status" value="1"/>
</dbReference>